<keyword evidence="7 8" id="KW-0472">Membrane</keyword>
<gene>
    <name evidence="9" type="primary">yfgO</name>
    <name evidence="9" type="ORF">GCM10011357_05040</name>
</gene>
<dbReference type="Pfam" id="PF01594">
    <property type="entry name" value="AI-2E_transport"/>
    <property type="match status" value="1"/>
</dbReference>
<evidence type="ECO:0000256" key="2">
    <source>
        <dbReference type="ARBA" id="ARBA00009773"/>
    </source>
</evidence>
<sequence>MLEVFSNWYKQKFSDPASVALLLFLLATFAVFVFWGEMLAPVLVAIVVAYLLEWPVSKLVRTGLGRTWATTLILILFTGLSALALVGLLPVVWRQAINLLIELPQIWSEAQIWLSSLPDKYPGFLVQSDINNALKGVNERVVGLGEDIISASFSSIVSIVALLIYLILVPLMVFFMLKDKHELLTNISNIMPRDRRLVKQVSLEMNSQIINYIRGKVLEILIVGTMSTITFALMDLRYSLLLGVLVGFSVLIPYIGAAVVTFPVAAVALFQWGVTPPFWYLMVAYGIIQALDGNLIVPILFSEAVSLHPVYIIIAVLFFGGLWGFWGVFFAIPLATLVKALLNAWSGSNESIQSQEPAKLTEQV</sequence>
<evidence type="ECO:0000256" key="6">
    <source>
        <dbReference type="ARBA" id="ARBA00022989"/>
    </source>
</evidence>
<dbReference type="EMBL" id="BMGJ01000002">
    <property type="protein sequence ID" value="GGD52134.1"/>
    <property type="molecule type" value="Genomic_DNA"/>
</dbReference>
<evidence type="ECO:0000256" key="7">
    <source>
        <dbReference type="ARBA" id="ARBA00023136"/>
    </source>
</evidence>
<feature type="transmembrane region" description="Helical" evidence="8">
    <location>
        <begin position="20"/>
        <end position="52"/>
    </location>
</feature>
<protein>
    <submittedName>
        <fullName evidence="9">AI-2E family transporter</fullName>
    </submittedName>
</protein>
<proteinExistence type="inferred from homology"/>
<keyword evidence="6 8" id="KW-1133">Transmembrane helix</keyword>
<evidence type="ECO:0000313" key="10">
    <source>
        <dbReference type="Proteomes" id="UP000614272"/>
    </source>
</evidence>
<evidence type="ECO:0000256" key="8">
    <source>
        <dbReference type="SAM" id="Phobius"/>
    </source>
</evidence>
<evidence type="ECO:0000313" key="9">
    <source>
        <dbReference type="EMBL" id="GGD52134.1"/>
    </source>
</evidence>
<dbReference type="RefSeq" id="WP_099033289.1">
    <property type="nucleotide sequence ID" value="NZ_BMGJ01000002.1"/>
</dbReference>
<feature type="transmembrane region" description="Helical" evidence="8">
    <location>
        <begin position="217"/>
        <end position="234"/>
    </location>
</feature>
<feature type="transmembrane region" description="Helical" evidence="8">
    <location>
        <begin position="148"/>
        <end position="177"/>
    </location>
</feature>
<feature type="transmembrane region" description="Helical" evidence="8">
    <location>
        <begin position="240"/>
        <end position="266"/>
    </location>
</feature>
<keyword evidence="10" id="KW-1185">Reference proteome</keyword>
<comment type="similarity">
    <text evidence="2">Belongs to the autoinducer-2 exporter (AI-2E) (TC 2.A.86) family.</text>
</comment>
<keyword evidence="3" id="KW-0813">Transport</keyword>
<accession>A0ABQ1R0J5</accession>
<dbReference type="InterPro" id="IPR002549">
    <property type="entry name" value="AI-2E-like"/>
</dbReference>
<keyword evidence="4" id="KW-1003">Cell membrane</keyword>
<feature type="transmembrane region" description="Helical" evidence="8">
    <location>
        <begin position="72"/>
        <end position="93"/>
    </location>
</feature>
<organism evidence="9 10">
    <name type="scientific">Lacimicrobium alkaliphilum</name>
    <dbReference type="NCBI Taxonomy" id="1526571"/>
    <lineage>
        <taxon>Bacteria</taxon>
        <taxon>Pseudomonadati</taxon>
        <taxon>Pseudomonadota</taxon>
        <taxon>Gammaproteobacteria</taxon>
        <taxon>Alteromonadales</taxon>
        <taxon>Alteromonadaceae</taxon>
        <taxon>Lacimicrobium</taxon>
    </lineage>
</organism>
<feature type="transmembrane region" description="Helical" evidence="8">
    <location>
        <begin position="278"/>
        <end position="301"/>
    </location>
</feature>
<evidence type="ECO:0000256" key="4">
    <source>
        <dbReference type="ARBA" id="ARBA00022475"/>
    </source>
</evidence>
<dbReference type="PANTHER" id="PTHR21716:SF53">
    <property type="entry name" value="PERMEASE PERM-RELATED"/>
    <property type="match status" value="1"/>
</dbReference>
<evidence type="ECO:0000256" key="1">
    <source>
        <dbReference type="ARBA" id="ARBA00004651"/>
    </source>
</evidence>
<reference evidence="10" key="1">
    <citation type="journal article" date="2019" name="Int. J. Syst. Evol. Microbiol.">
        <title>The Global Catalogue of Microorganisms (GCM) 10K type strain sequencing project: providing services to taxonomists for standard genome sequencing and annotation.</title>
        <authorList>
            <consortium name="The Broad Institute Genomics Platform"/>
            <consortium name="The Broad Institute Genome Sequencing Center for Infectious Disease"/>
            <person name="Wu L."/>
            <person name="Ma J."/>
        </authorList>
    </citation>
    <scope>NUCLEOTIDE SEQUENCE [LARGE SCALE GENOMIC DNA]</scope>
    <source>
        <strain evidence="10">CGMCC 1.12923</strain>
    </source>
</reference>
<evidence type="ECO:0000256" key="5">
    <source>
        <dbReference type="ARBA" id="ARBA00022692"/>
    </source>
</evidence>
<dbReference type="Proteomes" id="UP000614272">
    <property type="component" value="Unassembled WGS sequence"/>
</dbReference>
<keyword evidence="5 8" id="KW-0812">Transmembrane</keyword>
<name>A0ABQ1R0J5_9ALTE</name>
<dbReference type="PANTHER" id="PTHR21716">
    <property type="entry name" value="TRANSMEMBRANE PROTEIN"/>
    <property type="match status" value="1"/>
</dbReference>
<comment type="caution">
    <text evidence="9">The sequence shown here is derived from an EMBL/GenBank/DDBJ whole genome shotgun (WGS) entry which is preliminary data.</text>
</comment>
<comment type="subcellular location">
    <subcellularLocation>
        <location evidence="1">Cell membrane</location>
        <topology evidence="1">Multi-pass membrane protein</topology>
    </subcellularLocation>
</comment>
<feature type="transmembrane region" description="Helical" evidence="8">
    <location>
        <begin position="307"/>
        <end position="332"/>
    </location>
</feature>
<evidence type="ECO:0000256" key="3">
    <source>
        <dbReference type="ARBA" id="ARBA00022448"/>
    </source>
</evidence>